<accession>A0A5B6VNZ8</accession>
<evidence type="ECO:0000256" key="1">
    <source>
        <dbReference type="SAM" id="MobiDB-lite"/>
    </source>
</evidence>
<feature type="compositionally biased region" description="Basic and acidic residues" evidence="1">
    <location>
        <begin position="66"/>
        <end position="81"/>
    </location>
</feature>
<dbReference type="InterPro" id="IPR043502">
    <property type="entry name" value="DNA/RNA_pol_sf"/>
</dbReference>
<reference evidence="3" key="1">
    <citation type="journal article" date="2019" name="Plant Biotechnol. J.">
        <title>Genome sequencing of the Australian wild diploid species Gossypium australe highlights disease resistance and delayed gland morphogenesis.</title>
        <authorList>
            <person name="Cai Y."/>
            <person name="Cai X."/>
            <person name="Wang Q."/>
            <person name="Wang P."/>
            <person name="Zhang Y."/>
            <person name="Cai C."/>
            <person name="Xu Y."/>
            <person name="Wang K."/>
            <person name="Zhou Z."/>
            <person name="Wang C."/>
            <person name="Geng S."/>
            <person name="Li B."/>
            <person name="Dong Q."/>
            <person name="Hou Y."/>
            <person name="Wang H."/>
            <person name="Ai P."/>
            <person name="Liu Z."/>
            <person name="Yi F."/>
            <person name="Sun M."/>
            <person name="An G."/>
            <person name="Cheng J."/>
            <person name="Zhang Y."/>
            <person name="Shi Q."/>
            <person name="Xie Y."/>
            <person name="Shi X."/>
            <person name="Chang Y."/>
            <person name="Huang F."/>
            <person name="Chen Y."/>
            <person name="Hong S."/>
            <person name="Mi L."/>
            <person name="Sun Q."/>
            <person name="Zhang L."/>
            <person name="Zhou B."/>
            <person name="Peng R."/>
            <person name="Zhang X."/>
            <person name="Liu F."/>
        </authorList>
    </citation>
    <scope>NUCLEOTIDE SEQUENCE [LARGE SCALE GENOMIC DNA]</scope>
    <source>
        <strain evidence="3">cv. PA1801</strain>
    </source>
</reference>
<keyword evidence="3" id="KW-1185">Reference proteome</keyword>
<feature type="region of interest" description="Disordered" evidence="1">
    <location>
        <begin position="161"/>
        <end position="198"/>
    </location>
</feature>
<dbReference type="InterPro" id="IPR021109">
    <property type="entry name" value="Peptidase_aspartic_dom_sf"/>
</dbReference>
<sequence>MSVTEYERKFVRLSQYAREFVSIEATMCKRFIEGLNEDIKLLVGILDINEFVVLIERACKAEELSTEKKKADSEARDEGKRTMSKLSRRSTDRSKQSFSPQTQAPIESSAGSVKNNKPEYRQCGRRHVRDCWAKHNNRTCYKYGSQDHFIQYCPKLVEEENVQNERPSNVTTRGRPPSNSENVNGSQRGTTDTAMRSEARAPARAYAIRAREETSSPDVITGCFTLFDTDVIALIDPSSNHSYVCVNLVLNKTLPVECIEYVIRLSNPLGKCVLVDKVCKNCPLMFRDICFPVNLMLLPFNEFDMILGMDWLTVHNAVVNCKWKSIELRIRIESSDMKGLPAVVSVMKALNYVRKGCEAYLAYVIDTKVLEKKVEFVLVVCDFPDVFLEELQGLPSIREVEFGIELVSGTTPISIAPYRMAPTELKELKSQLQELIDRGFARPIFSP</sequence>
<dbReference type="OrthoDB" id="786726at2759"/>
<feature type="compositionally biased region" description="Polar residues" evidence="1">
    <location>
        <begin position="164"/>
        <end position="194"/>
    </location>
</feature>
<gene>
    <name evidence="2" type="ORF">EPI10_016452</name>
</gene>
<dbReference type="Gene3D" id="4.10.60.10">
    <property type="entry name" value="Zinc finger, CCHC-type"/>
    <property type="match status" value="1"/>
</dbReference>
<comment type="caution">
    <text evidence="2">The sequence shown here is derived from an EMBL/GenBank/DDBJ whole genome shotgun (WGS) entry which is preliminary data.</text>
</comment>
<name>A0A5B6VNZ8_9ROSI</name>
<feature type="region of interest" description="Disordered" evidence="1">
    <location>
        <begin position="66"/>
        <end position="118"/>
    </location>
</feature>
<dbReference type="PANTHER" id="PTHR15503:SF45">
    <property type="entry name" value="RNA-DIRECTED DNA POLYMERASE HOMOLOG"/>
    <property type="match status" value="1"/>
</dbReference>
<dbReference type="PANTHER" id="PTHR15503">
    <property type="entry name" value="LDOC1 RELATED"/>
    <property type="match status" value="1"/>
</dbReference>
<proteinExistence type="predicted"/>
<dbReference type="Gene3D" id="2.40.70.10">
    <property type="entry name" value="Acid Proteases"/>
    <property type="match status" value="1"/>
</dbReference>
<protein>
    <submittedName>
        <fullName evidence="2">Gag-Pol polyprotein</fullName>
    </submittedName>
</protein>
<dbReference type="SUPFAM" id="SSF56672">
    <property type="entry name" value="DNA/RNA polymerases"/>
    <property type="match status" value="1"/>
</dbReference>
<dbReference type="InterPro" id="IPR032567">
    <property type="entry name" value="RTL1-rel"/>
</dbReference>
<dbReference type="AlphaFoldDB" id="A0A5B6VNZ8"/>
<dbReference type="CDD" id="cd00303">
    <property type="entry name" value="retropepsin_like"/>
    <property type="match status" value="1"/>
</dbReference>
<dbReference type="EMBL" id="SMMG02000006">
    <property type="protein sequence ID" value="KAA3470767.1"/>
    <property type="molecule type" value="Genomic_DNA"/>
</dbReference>
<dbReference type="Pfam" id="PF08284">
    <property type="entry name" value="RVP_2"/>
    <property type="match status" value="1"/>
</dbReference>
<evidence type="ECO:0000313" key="3">
    <source>
        <dbReference type="Proteomes" id="UP000325315"/>
    </source>
</evidence>
<dbReference type="Gene3D" id="3.10.10.10">
    <property type="entry name" value="HIV Type 1 Reverse Transcriptase, subunit A, domain 1"/>
    <property type="match status" value="1"/>
</dbReference>
<dbReference type="Proteomes" id="UP000325315">
    <property type="component" value="Unassembled WGS sequence"/>
</dbReference>
<organism evidence="2 3">
    <name type="scientific">Gossypium australe</name>
    <dbReference type="NCBI Taxonomy" id="47621"/>
    <lineage>
        <taxon>Eukaryota</taxon>
        <taxon>Viridiplantae</taxon>
        <taxon>Streptophyta</taxon>
        <taxon>Embryophyta</taxon>
        <taxon>Tracheophyta</taxon>
        <taxon>Spermatophyta</taxon>
        <taxon>Magnoliopsida</taxon>
        <taxon>eudicotyledons</taxon>
        <taxon>Gunneridae</taxon>
        <taxon>Pentapetalae</taxon>
        <taxon>rosids</taxon>
        <taxon>malvids</taxon>
        <taxon>Malvales</taxon>
        <taxon>Malvaceae</taxon>
        <taxon>Malvoideae</taxon>
        <taxon>Gossypium</taxon>
    </lineage>
</organism>
<evidence type="ECO:0000313" key="2">
    <source>
        <dbReference type="EMBL" id="KAA3470767.1"/>
    </source>
</evidence>
<feature type="compositionally biased region" description="Polar residues" evidence="1">
    <location>
        <begin position="96"/>
        <end position="115"/>
    </location>
</feature>